<dbReference type="Pfam" id="PF04650">
    <property type="entry name" value="YSIRK_signal"/>
    <property type="match status" value="1"/>
</dbReference>
<feature type="compositionally biased region" description="Polar residues" evidence="2">
    <location>
        <begin position="77"/>
        <end position="96"/>
    </location>
</feature>
<evidence type="ECO:0000256" key="1">
    <source>
        <dbReference type="ARBA" id="ARBA00022729"/>
    </source>
</evidence>
<evidence type="ECO:0000259" key="5">
    <source>
        <dbReference type="Pfam" id="PF18938"/>
    </source>
</evidence>
<gene>
    <name evidence="6" type="ORF">QUW44_09175</name>
</gene>
<dbReference type="Gene3D" id="3.10.20.890">
    <property type="match status" value="2"/>
</dbReference>
<feature type="compositionally biased region" description="Polar residues" evidence="2">
    <location>
        <begin position="148"/>
        <end position="166"/>
    </location>
</feature>
<keyword evidence="3" id="KW-1133">Transmembrane helix</keyword>
<protein>
    <submittedName>
        <fullName evidence="6">LEA family epithelial adhesin</fullName>
    </submittedName>
</protein>
<feature type="region of interest" description="Disordered" evidence="2">
    <location>
        <begin position="745"/>
        <end position="764"/>
    </location>
</feature>
<keyword evidence="1" id="KW-0732">Signal</keyword>
<keyword evidence="3" id="KW-0472">Membrane</keyword>
<feature type="region of interest" description="Disordered" evidence="2">
    <location>
        <begin position="773"/>
        <end position="817"/>
    </location>
</feature>
<evidence type="ECO:0000259" key="4">
    <source>
        <dbReference type="Pfam" id="PF04650"/>
    </source>
</evidence>
<feature type="domain" description="Atypical Rib" evidence="5">
    <location>
        <begin position="777"/>
        <end position="815"/>
    </location>
</feature>
<accession>A0ABT7V053</accession>
<evidence type="ECO:0000256" key="2">
    <source>
        <dbReference type="SAM" id="MobiDB-lite"/>
    </source>
</evidence>
<feature type="domain" description="Atypical Rib" evidence="5">
    <location>
        <begin position="683"/>
        <end position="729"/>
    </location>
</feature>
<dbReference type="Proteomes" id="UP001529343">
    <property type="component" value="Unassembled WGS sequence"/>
</dbReference>
<dbReference type="Pfam" id="PF18938">
    <property type="entry name" value="aRib"/>
    <property type="match status" value="3"/>
</dbReference>
<dbReference type="NCBIfam" id="TIGR01168">
    <property type="entry name" value="YSIRK_signal"/>
    <property type="match status" value="1"/>
</dbReference>
<dbReference type="NCBIfam" id="NF033647">
    <property type="entry name" value="adhesin_LEA"/>
    <property type="match status" value="1"/>
</dbReference>
<feature type="region of interest" description="Disordered" evidence="2">
    <location>
        <begin position="148"/>
        <end position="184"/>
    </location>
</feature>
<feature type="region of interest" description="Disordered" evidence="2">
    <location>
        <begin position="77"/>
        <end position="129"/>
    </location>
</feature>
<reference evidence="7" key="1">
    <citation type="submission" date="2023-06" db="EMBL/GenBank/DDBJ databases">
        <title>Identification and characterization of horizontal gene transfer across gut microbiota members of farm animals based on homology search.</title>
        <authorList>
            <person name="Zeman M."/>
            <person name="Kubasova T."/>
            <person name="Jahodarova E."/>
            <person name="Nykrynova M."/>
            <person name="Rychlik I."/>
        </authorList>
    </citation>
    <scope>NUCLEOTIDE SEQUENCE [LARGE SCALE GENOMIC DNA]</scope>
    <source>
        <strain evidence="7">161_Gplus</strain>
    </source>
</reference>
<comment type="caution">
    <text evidence="6">The sequence shown here is derived from an EMBL/GenBank/DDBJ whole genome shotgun (WGS) entry which is preliminary data.</text>
</comment>
<dbReference type="InterPro" id="IPR044024">
    <property type="entry name" value="aRib"/>
</dbReference>
<dbReference type="Gene3D" id="1.20.5.420">
    <property type="entry name" value="Immunoglobulin FC, subunit C"/>
    <property type="match status" value="1"/>
</dbReference>
<keyword evidence="3" id="KW-0812">Transmembrane</keyword>
<dbReference type="SUPFAM" id="SSF46997">
    <property type="entry name" value="Bacterial immunoglobulin/albumin-binding domains"/>
    <property type="match status" value="1"/>
</dbReference>
<organism evidence="6 7">
    <name type="scientific">Limosilactobacillus pontis</name>
    <dbReference type="NCBI Taxonomy" id="35787"/>
    <lineage>
        <taxon>Bacteria</taxon>
        <taxon>Bacillati</taxon>
        <taxon>Bacillota</taxon>
        <taxon>Bacilli</taxon>
        <taxon>Lactobacillales</taxon>
        <taxon>Lactobacillaceae</taxon>
        <taxon>Limosilactobacillus</taxon>
    </lineage>
</organism>
<evidence type="ECO:0000256" key="3">
    <source>
        <dbReference type="SAM" id="Phobius"/>
    </source>
</evidence>
<proteinExistence type="predicted"/>
<feature type="domain" description="YSIRK Gram-positive signal peptide" evidence="4">
    <location>
        <begin position="15"/>
        <end position="36"/>
    </location>
</feature>
<dbReference type="EMBL" id="JAUDDW010000051">
    <property type="protein sequence ID" value="MDM8267289.1"/>
    <property type="molecule type" value="Genomic_DNA"/>
</dbReference>
<sequence>MMKRPEFLETKRTPRYSLRKLNVGVASVLLGVTIFGINFTDHSVKAATPVERVGNGLPSLQNSNPSQTSAVVLKTPETQKVQQSNASNDATGEVQQSSASKNATANNSKEAATTSQSAPKTQGSADTDIRSLTAISAAKLATMSLRQTNGINGTDTGRTATGTSGADRSAAVTVNPDNVNTQPDKENQELANKHKLTSSDNHSSNIYKGTDGKYYKIVTIYGNDYVYHTADIQANSTDTTAEDTKNNINISKEDLGNGKTRWTVVFFPKKGLQNVGSRLSGLSSAKFGIALTNDYQILGNVDMDVISDPKQTFSTYIFKPGSNRATETTVQNPPAEVKFSFNPKTDVDENTGLINSKTMPAYNNKYLQGPYYFTTATDIGKKNLWQTYFKKWSLLGKVYDNAYNGSPYLGNDHQLYFNSSKIKNKTGVDGAKEGDLVNYDTRDGVNGVFNSVNFNQAMEFKSQGVTGQAQFSSYKISFTTQHTDSYEVGLAAPGSKNQQFSGISANIYSWQNGGWNGFSRLYGEQRALNPAGVVKHANEVVSGWGDATRAMGQIKQDYLNNAQINVLRNKILNNITDSDAVNNIIKEGNSLNDAMKKLGNSIGQYDSDGHFAYHKEDTTKASDRYKYANPDKKAAYDNATEATKALINKDTGAYADQATVEKLTEAENKAWNELKVVLANKITPNVPAKEPVADPSHLTEGEKDKVKTNVINANMGKFPAGTKVIVDDSSLPKMIHERTTVTVGDDGTTTVTYPDGSKDTIPGSQLVRQETDAEKITPTVPATPVPVANTSSLTEGEKDQVKTNVTNANKDKFPAGT</sequence>
<feature type="compositionally biased region" description="Polar residues" evidence="2">
    <location>
        <begin position="116"/>
        <end position="125"/>
    </location>
</feature>
<evidence type="ECO:0000313" key="6">
    <source>
        <dbReference type="EMBL" id="MDM8267289.1"/>
    </source>
</evidence>
<feature type="compositionally biased region" description="Low complexity" evidence="2">
    <location>
        <begin position="97"/>
        <end position="115"/>
    </location>
</feature>
<dbReference type="InterPro" id="IPR005877">
    <property type="entry name" value="YSIRK_signal_dom"/>
</dbReference>
<dbReference type="InterPro" id="IPR009063">
    <property type="entry name" value="Ig/albumin-bd_sf"/>
</dbReference>
<feature type="domain" description="Atypical Rib" evidence="5">
    <location>
        <begin position="737"/>
        <end position="769"/>
    </location>
</feature>
<dbReference type="RefSeq" id="WP_289586645.1">
    <property type="nucleotide sequence ID" value="NZ_JAUDDW010000051.1"/>
</dbReference>
<feature type="non-terminal residue" evidence="6">
    <location>
        <position position="817"/>
    </location>
</feature>
<feature type="compositionally biased region" description="Low complexity" evidence="2">
    <location>
        <begin position="777"/>
        <end position="788"/>
    </location>
</feature>
<evidence type="ECO:0000313" key="7">
    <source>
        <dbReference type="Proteomes" id="UP001529343"/>
    </source>
</evidence>
<name>A0ABT7V053_9LACO</name>
<keyword evidence="7" id="KW-1185">Reference proteome</keyword>
<feature type="transmembrane region" description="Helical" evidence="3">
    <location>
        <begin position="21"/>
        <end position="39"/>
    </location>
</feature>